<dbReference type="OrthoDB" id="1240046at2"/>
<evidence type="ECO:0000256" key="1">
    <source>
        <dbReference type="SAM" id="MobiDB-lite"/>
    </source>
</evidence>
<protein>
    <submittedName>
        <fullName evidence="3">Uncharacterized protein</fullName>
    </submittedName>
</protein>
<keyword evidence="2" id="KW-0732">Signal</keyword>
<dbReference type="AlphaFoldDB" id="A0A443YPG5"/>
<comment type="caution">
    <text evidence="3">The sequence shown here is derived from an EMBL/GenBank/DDBJ whole genome shotgun (WGS) entry which is preliminary data.</text>
</comment>
<keyword evidence="4" id="KW-1185">Reference proteome</keyword>
<name>A0A443YPG5_9SPHI</name>
<evidence type="ECO:0000256" key="2">
    <source>
        <dbReference type="SAM" id="SignalP"/>
    </source>
</evidence>
<reference evidence="3 4" key="1">
    <citation type="submission" date="2018-06" db="EMBL/GenBank/DDBJ databases">
        <title>Pedobacter endophyticus sp. nov., an endophytic bacterium isolated from a leaf of Triticum aestivum.</title>
        <authorList>
            <person name="Zhang L."/>
        </authorList>
    </citation>
    <scope>NUCLEOTIDE SEQUENCE [LARGE SCALE GENOMIC DNA]</scope>
    <source>
        <strain evidence="3 4">CM134L-2</strain>
    </source>
</reference>
<sequence>MKIQLICLTFLFTILSFGSFAQQTGIKTKKPKGPLHVDAKKNTPATGTPTAVEEEDDFIVDADGKVGVGTVSPSVKLHLKSANSPAITLQDGTQGAGKVLGSDANGVGTWITPPLSKTGKLGNFPSGAFTYPVANGTSTPVYSLLSITLQPGEWAVNLGLVFDNLGPSTFWQNIYLSNSSSSITRTGFSHPSPNATDPLYGGVLTGSVAFTPNTPTDRKGFITGRAIIQVTVATTIYLMLQNQDSGSYRFNPSAPENYFYAFPLN</sequence>
<proteinExistence type="predicted"/>
<accession>A0A443YPG5</accession>
<gene>
    <name evidence="3" type="ORF">DPV69_16020</name>
</gene>
<evidence type="ECO:0000313" key="4">
    <source>
        <dbReference type="Proteomes" id="UP000284120"/>
    </source>
</evidence>
<feature type="region of interest" description="Disordered" evidence="1">
    <location>
        <begin position="27"/>
        <end position="49"/>
    </location>
</feature>
<organism evidence="3 4">
    <name type="scientific">Pedobacter chitinilyticus</name>
    <dbReference type="NCBI Taxonomy" id="2233776"/>
    <lineage>
        <taxon>Bacteria</taxon>
        <taxon>Pseudomonadati</taxon>
        <taxon>Bacteroidota</taxon>
        <taxon>Sphingobacteriia</taxon>
        <taxon>Sphingobacteriales</taxon>
        <taxon>Sphingobacteriaceae</taxon>
        <taxon>Pedobacter</taxon>
    </lineage>
</organism>
<feature type="chain" id="PRO_5019064593" evidence="2">
    <location>
        <begin position="22"/>
        <end position="265"/>
    </location>
</feature>
<feature type="signal peptide" evidence="2">
    <location>
        <begin position="1"/>
        <end position="21"/>
    </location>
</feature>
<dbReference type="RefSeq" id="WP_113648406.1">
    <property type="nucleotide sequence ID" value="NZ_QMHN01000005.1"/>
</dbReference>
<dbReference type="Proteomes" id="UP000284120">
    <property type="component" value="Unassembled WGS sequence"/>
</dbReference>
<evidence type="ECO:0000313" key="3">
    <source>
        <dbReference type="EMBL" id="RWU05647.1"/>
    </source>
</evidence>
<dbReference type="EMBL" id="SAYW01000005">
    <property type="protein sequence ID" value="RWU05647.1"/>
    <property type="molecule type" value="Genomic_DNA"/>
</dbReference>